<dbReference type="AlphaFoldDB" id="A0A4R4FI87"/>
<evidence type="ECO:0000313" key="2">
    <source>
        <dbReference type="Proteomes" id="UP000295710"/>
    </source>
</evidence>
<comment type="caution">
    <text evidence="1">The sequence shown here is derived from an EMBL/GenBank/DDBJ whole genome shotgun (WGS) entry which is preliminary data.</text>
</comment>
<dbReference type="Proteomes" id="UP000295710">
    <property type="component" value="Unassembled WGS sequence"/>
</dbReference>
<name>A0A4R4FI87_9FIRM</name>
<dbReference type="RefSeq" id="WP_132274316.1">
    <property type="nucleotide sequence ID" value="NZ_JAOBST010000049.1"/>
</dbReference>
<dbReference type="EMBL" id="SMMX01000001">
    <property type="protein sequence ID" value="TDA23437.1"/>
    <property type="molecule type" value="Genomic_DNA"/>
</dbReference>
<evidence type="ECO:0000313" key="1">
    <source>
        <dbReference type="EMBL" id="TDA23437.1"/>
    </source>
</evidence>
<keyword evidence="2" id="KW-1185">Reference proteome</keyword>
<accession>A0A4R4FI87</accession>
<sequence length="125" mass="14249">MSNRERQMQILKEILVEDFEAEEAGMRGGSTLFEVTSIEGVEIPEGLTVVVNFDDCGEVRWVGPTVPLYMPNVSEEIDDMRFMGNLNVFVMKKKKVLKQIHRSFDGEAFAKKEDTCSLREILVCE</sequence>
<organism evidence="1 2">
    <name type="scientific">Extibacter muris</name>
    <dbReference type="NCBI Taxonomy" id="1796622"/>
    <lineage>
        <taxon>Bacteria</taxon>
        <taxon>Bacillati</taxon>
        <taxon>Bacillota</taxon>
        <taxon>Clostridia</taxon>
        <taxon>Lachnospirales</taxon>
        <taxon>Lachnospiraceae</taxon>
        <taxon>Extibacter</taxon>
    </lineage>
</organism>
<proteinExistence type="predicted"/>
<gene>
    <name evidence="1" type="ORF">E1963_01495</name>
</gene>
<reference evidence="1 2" key="1">
    <citation type="journal article" date="2016" name="Nat. Microbiol.">
        <title>The Mouse Intestinal Bacterial Collection (miBC) provides host-specific insight into cultured diversity and functional potential of the gut microbiota.</title>
        <authorList>
            <person name="Lagkouvardos I."/>
            <person name="Pukall R."/>
            <person name="Abt B."/>
            <person name="Foesel B.U."/>
            <person name="Meier-Kolthoff J.P."/>
            <person name="Kumar N."/>
            <person name="Bresciani A."/>
            <person name="Martinez I."/>
            <person name="Just S."/>
            <person name="Ziegler C."/>
            <person name="Brugiroux S."/>
            <person name="Garzetti D."/>
            <person name="Wenning M."/>
            <person name="Bui T.P."/>
            <person name="Wang J."/>
            <person name="Hugenholtz F."/>
            <person name="Plugge C.M."/>
            <person name="Peterson D.A."/>
            <person name="Hornef M.W."/>
            <person name="Baines J.F."/>
            <person name="Smidt H."/>
            <person name="Walter J."/>
            <person name="Kristiansen K."/>
            <person name="Nielsen H.B."/>
            <person name="Haller D."/>
            <person name="Overmann J."/>
            <person name="Stecher B."/>
            <person name="Clavel T."/>
        </authorList>
    </citation>
    <scope>NUCLEOTIDE SEQUENCE [LARGE SCALE GENOMIC DNA]</scope>
    <source>
        <strain evidence="1 2">DSM 28560</strain>
    </source>
</reference>
<protein>
    <submittedName>
        <fullName evidence="1">Uncharacterized protein</fullName>
    </submittedName>
</protein>